<comment type="cofactor">
    <cofactor evidence="1">
        <name>Fe cation</name>
        <dbReference type="ChEBI" id="CHEBI:24875"/>
    </cofactor>
</comment>
<accession>E1ZDI2</accession>
<dbReference type="Pfam" id="PF13649">
    <property type="entry name" value="Methyltransf_25"/>
    <property type="match status" value="1"/>
</dbReference>
<dbReference type="PANTHER" id="PTHR20883:SF48">
    <property type="entry name" value="ECTOINE DIOXYGENASE"/>
    <property type="match status" value="1"/>
</dbReference>
<organism evidence="4">
    <name type="scientific">Chlorella variabilis</name>
    <name type="common">Green alga</name>
    <dbReference type="NCBI Taxonomy" id="554065"/>
    <lineage>
        <taxon>Eukaryota</taxon>
        <taxon>Viridiplantae</taxon>
        <taxon>Chlorophyta</taxon>
        <taxon>core chlorophytes</taxon>
        <taxon>Trebouxiophyceae</taxon>
        <taxon>Chlorellales</taxon>
        <taxon>Chlorellaceae</taxon>
        <taxon>Chlorella clade</taxon>
        <taxon>Chlorella</taxon>
    </lineage>
</organism>
<dbReference type="Gene3D" id="3.40.50.150">
    <property type="entry name" value="Vaccinia Virus protein VP39"/>
    <property type="match status" value="1"/>
</dbReference>
<dbReference type="InterPro" id="IPR029063">
    <property type="entry name" value="SAM-dependent_MTases_sf"/>
</dbReference>
<dbReference type="InterPro" id="IPR041698">
    <property type="entry name" value="Methyltransf_25"/>
</dbReference>
<reference evidence="3 4" key="1">
    <citation type="journal article" date="2010" name="Plant Cell">
        <title>The Chlorella variabilis NC64A genome reveals adaptation to photosymbiosis, coevolution with viruses, and cryptic sex.</title>
        <authorList>
            <person name="Blanc G."/>
            <person name="Duncan G."/>
            <person name="Agarkova I."/>
            <person name="Borodovsky M."/>
            <person name="Gurnon J."/>
            <person name="Kuo A."/>
            <person name="Lindquist E."/>
            <person name="Lucas S."/>
            <person name="Pangilinan J."/>
            <person name="Polle J."/>
            <person name="Salamov A."/>
            <person name="Terry A."/>
            <person name="Yamada T."/>
            <person name="Dunigan D.D."/>
            <person name="Grigoriev I.V."/>
            <person name="Claverie J.M."/>
            <person name="Van Etten J.L."/>
        </authorList>
    </citation>
    <scope>NUCLEOTIDE SEQUENCE [LARGE SCALE GENOMIC DNA]</scope>
    <source>
        <strain evidence="3 4">NC64A</strain>
    </source>
</reference>
<dbReference type="InterPro" id="IPR008775">
    <property type="entry name" value="Phytyl_CoA_dOase-like"/>
</dbReference>
<dbReference type="GO" id="GO:0046872">
    <property type="term" value="F:metal ion binding"/>
    <property type="evidence" value="ECO:0007669"/>
    <property type="project" value="UniProtKB-ARBA"/>
</dbReference>
<dbReference type="GO" id="GO:0016491">
    <property type="term" value="F:oxidoreductase activity"/>
    <property type="evidence" value="ECO:0007669"/>
    <property type="project" value="UniProtKB-ARBA"/>
</dbReference>
<dbReference type="AlphaFoldDB" id="E1ZDI2"/>
<dbReference type="KEGG" id="cvr:CHLNCDRAFT_145017"/>
<dbReference type="STRING" id="554065.E1ZDI2"/>
<dbReference type="EMBL" id="GL433842">
    <property type="protein sequence ID" value="EFN56419.1"/>
    <property type="molecule type" value="Genomic_DNA"/>
</dbReference>
<gene>
    <name evidence="3" type="ORF">CHLNCDRAFT_145017</name>
</gene>
<evidence type="ECO:0000256" key="1">
    <source>
        <dbReference type="ARBA" id="ARBA00001962"/>
    </source>
</evidence>
<feature type="domain" description="Methyltransferase" evidence="2">
    <location>
        <begin position="67"/>
        <end position="162"/>
    </location>
</feature>
<dbReference type="Pfam" id="PF05721">
    <property type="entry name" value="PhyH"/>
    <property type="match status" value="1"/>
</dbReference>
<protein>
    <recommendedName>
        <fullName evidence="2">Methyltransferase domain-containing protein</fullName>
    </recommendedName>
</protein>
<dbReference type="CDD" id="cd02440">
    <property type="entry name" value="AdoMet_MTases"/>
    <property type="match status" value="1"/>
</dbReference>
<sequence>MVGEAGHERSDGETGVVQAAPAAGGGHYTDVAASYEAAFFYSSPEYRDWILERLLRHFGLPDEEAQIVDLGGGTGNFTQALALAARVRRRVLCVDAFAEMLQKALAHDRVEPLLLDAVQFAALPAESMRYSHVLLKELVHHIPAADVPAMYAGLHRQLAPGGVAVTITRPQQVDYPLFRRAREIWREHQPHQSVFTAAMQAAGFSVEVHAHDYAAQLPKATWLGMMRSRFWSTFSHCSQQELEQARRSPGPAAGAITAAAHLGIAEVEQQFEGQDTLHFTDRLLFLVAHKPRDADVAAPAAAASSQATAESAMAAAQLRAAAAPAEVQPPVLAPEQRQQYAEQGFTGPVQIVSSEEAAQLHQQYLRYQQRLGSAVQGDWRFKSHLLLPWDSTYVALSPPDVVTVWLALTPSSAANGCLRFQPGSHELEGVEGECIPLSPGQATLHHIRTAHRSGPAAPGSQARLGLALRYMAAHVQQGLDPRDSVTVVAGMDTFGHYRHERGPAAEMDAEAVEQHRQAVAAVYPEGFERGHSAAHLAAHFMEPQPAPALRVT</sequence>
<evidence type="ECO:0000259" key="2">
    <source>
        <dbReference type="Pfam" id="PF13649"/>
    </source>
</evidence>
<evidence type="ECO:0000313" key="4">
    <source>
        <dbReference type="Proteomes" id="UP000008141"/>
    </source>
</evidence>
<dbReference type="OrthoDB" id="445007at2759"/>
<dbReference type="Proteomes" id="UP000008141">
    <property type="component" value="Unassembled WGS sequence"/>
</dbReference>
<dbReference type="eggNOG" id="ENOG502S4D4">
    <property type="taxonomic scope" value="Eukaryota"/>
</dbReference>
<proteinExistence type="predicted"/>
<name>E1ZDI2_CHLVA</name>
<dbReference type="RefSeq" id="XP_005848521.1">
    <property type="nucleotide sequence ID" value="XM_005848459.1"/>
</dbReference>
<dbReference type="SUPFAM" id="SSF53335">
    <property type="entry name" value="S-adenosyl-L-methionine-dependent methyltransferases"/>
    <property type="match status" value="1"/>
</dbReference>
<dbReference type="Gene3D" id="2.60.120.620">
    <property type="entry name" value="q2cbj1_9rhob like domain"/>
    <property type="match status" value="1"/>
</dbReference>
<dbReference type="PANTHER" id="PTHR20883">
    <property type="entry name" value="PHYTANOYL-COA DIOXYGENASE DOMAIN CONTAINING 1"/>
    <property type="match status" value="1"/>
</dbReference>
<dbReference type="InParanoid" id="E1ZDI2"/>
<dbReference type="SUPFAM" id="SSF51197">
    <property type="entry name" value="Clavaminate synthase-like"/>
    <property type="match status" value="1"/>
</dbReference>
<keyword evidence="4" id="KW-1185">Reference proteome</keyword>
<evidence type="ECO:0000313" key="3">
    <source>
        <dbReference type="EMBL" id="EFN56419.1"/>
    </source>
</evidence>
<dbReference type="GeneID" id="17355629"/>